<dbReference type="SUPFAM" id="SSF51445">
    <property type="entry name" value="(Trans)glycosidases"/>
    <property type="match status" value="1"/>
</dbReference>
<dbReference type="Pfam" id="PF06964">
    <property type="entry name" value="Alpha-L-AF_C"/>
    <property type="match status" value="1"/>
</dbReference>
<dbReference type="SMART" id="SM00813">
    <property type="entry name" value="Alpha-L-AF_C"/>
    <property type="match status" value="1"/>
</dbReference>
<evidence type="ECO:0000256" key="3">
    <source>
        <dbReference type="ARBA" id="ARBA00012670"/>
    </source>
</evidence>
<protein>
    <recommendedName>
        <fullName evidence="3">non-reducing end alpha-L-arabinofuranosidase</fullName>
        <ecNumber evidence="3">3.2.1.55</ecNumber>
    </recommendedName>
</protein>
<dbReference type="InterPro" id="IPR010720">
    <property type="entry name" value="Alpha-L-AF_C"/>
</dbReference>
<comment type="catalytic activity">
    <reaction evidence="1">
        <text>Hydrolysis of terminal non-reducing alpha-L-arabinofuranoside residues in alpha-L-arabinosides.</text>
        <dbReference type="EC" id="3.2.1.55"/>
    </reaction>
</comment>
<dbReference type="Gene3D" id="2.115.10.20">
    <property type="entry name" value="Glycosyl hydrolase domain, family 43"/>
    <property type="match status" value="1"/>
</dbReference>
<dbReference type="Gene3D" id="3.20.20.80">
    <property type="entry name" value="Glycosidases"/>
    <property type="match status" value="1"/>
</dbReference>
<sequence>MNRLVRLGFVFGLMTGAVLPLQAETDKVTNVPDSVSLFSYARADGQSGLRFAWSPDGKQWLSVADGYDYVKCDFGPWGREKKMFAPHLWQNTSDGSWHCVWTATRSGKVLAHAASPDLLKWGAQSYFTEADRQKYESASAFPTKAVQVTVDGKQADGWMQRVPYAVVEQLTRYAEHKKYRQQLYDERAEQDPVRFAGLKPVTASVEVHASDGKAISDHLIGIFFEDINYAADGGLYAELVQNRDFEYSPKDGSHQRWNSDYAWSVAGGEGSLSVATDAPIHENNPHYAVLDIKQAGAALQNDGFDGIALKKGEKYDFSCFARIAAGSKGGKVEVSLLDENGKTVGTASVKVTSTKWKTQKAVLVAKADVAAAKLALRPEEAGTYHFDMVSLFPQHTFKGRKNGLRADLAQTLADLHPRFVRFPGGCVAHGDGIDNIYDWKGSIGPLEARKPLRNLWGYHQTRGLGYFEYFQFCEDIGAEPVPVVAAGVPCQNSGTCSHHSKDELGCNGQQGGIPMDEMPAYVQDVLDLIEYANGDARKTEWGRKRAEAGHPEPFHLKYIGIGNEDLITEVFEERFTMIYNAVREKYPEVTVIGTVGPFYEGTDYDEGWKLATRLEVPMVDEHYYVAPGWFIHNQDYYDRYDRHKSKVYLGEYAAHLPGRPSNLETALSEALYLTAVERNADVVTMTSYAPLLAKEGHTQWRPDLIYFNNGEVKLTPDYYTQQLFRQNAGNEYFASTIRLDNQQDAVRKRIGVSAVKDAVTGDYIVKLVNMLPVEVTSQVKLDGISLDGSKAQKTVLTGRPADEHVCPVTESFDIQGEDFVYTLPAYSLTVIRIGQTLKK</sequence>
<evidence type="ECO:0000256" key="1">
    <source>
        <dbReference type="ARBA" id="ARBA00001462"/>
    </source>
</evidence>
<dbReference type="EMBL" id="JACLYZ010000003">
    <property type="protein sequence ID" value="MBM6734023.1"/>
    <property type="molecule type" value="Genomic_DNA"/>
</dbReference>
<dbReference type="InterPro" id="IPR055133">
    <property type="entry name" value="BT_3657-like_N"/>
</dbReference>
<gene>
    <name evidence="7" type="ORF">H7U35_02110</name>
</gene>
<reference evidence="7 8" key="1">
    <citation type="journal article" date="2021" name="Sci. Rep.">
        <title>The distribution of antibiotic resistance genes in chicken gut microbiota commensals.</title>
        <authorList>
            <person name="Juricova H."/>
            <person name="Matiasovicova J."/>
            <person name="Kubasova T."/>
            <person name="Cejkova D."/>
            <person name="Rychlik I."/>
        </authorList>
    </citation>
    <scope>NUCLEOTIDE SEQUENCE [LARGE SCALE GENOMIC DNA]</scope>
    <source>
        <strain evidence="7 8">An772</strain>
    </source>
</reference>
<dbReference type="InterPro" id="IPR013780">
    <property type="entry name" value="Glyco_hydro_b"/>
</dbReference>
<dbReference type="SUPFAM" id="SSF75005">
    <property type="entry name" value="Arabinanase/levansucrase/invertase"/>
    <property type="match status" value="1"/>
</dbReference>
<keyword evidence="4" id="KW-0732">Signal</keyword>
<name>A0ABS2DX62_9BACT</name>
<dbReference type="SUPFAM" id="SSF49785">
    <property type="entry name" value="Galactose-binding domain-like"/>
    <property type="match status" value="1"/>
</dbReference>
<dbReference type="InterPro" id="IPR051563">
    <property type="entry name" value="Glycosyl_Hydrolase_51"/>
</dbReference>
<dbReference type="Pfam" id="PF22847">
    <property type="entry name" value="BT_3657-like_N"/>
    <property type="match status" value="1"/>
</dbReference>
<dbReference type="InterPro" id="IPR055235">
    <property type="entry name" value="ASD1_cat"/>
</dbReference>
<keyword evidence="8" id="KW-1185">Reference proteome</keyword>
<dbReference type="Proteomes" id="UP000766986">
    <property type="component" value="Unassembled WGS sequence"/>
</dbReference>
<accession>A0ABS2DX62</accession>
<feature type="domain" description="Alpha-L-arabinofuranosidase C-terminal" evidence="6">
    <location>
        <begin position="650"/>
        <end position="827"/>
    </location>
</feature>
<dbReference type="Gene3D" id="2.60.120.260">
    <property type="entry name" value="Galactose-binding domain-like"/>
    <property type="match status" value="1"/>
</dbReference>
<comment type="caution">
    <text evidence="7">The sequence shown here is derived from an EMBL/GenBank/DDBJ whole genome shotgun (WGS) entry which is preliminary data.</text>
</comment>
<comment type="similarity">
    <text evidence="2">Belongs to the glycosyl hydrolase 51 family.</text>
</comment>
<dbReference type="Gene3D" id="2.60.40.1180">
    <property type="entry name" value="Golgi alpha-mannosidase II"/>
    <property type="match status" value="1"/>
</dbReference>
<dbReference type="InterPro" id="IPR017853">
    <property type="entry name" value="GH"/>
</dbReference>
<evidence type="ECO:0000256" key="4">
    <source>
        <dbReference type="ARBA" id="ARBA00022729"/>
    </source>
</evidence>
<dbReference type="Pfam" id="PF02018">
    <property type="entry name" value="CBM_4_9"/>
    <property type="match status" value="1"/>
</dbReference>
<evidence type="ECO:0000259" key="6">
    <source>
        <dbReference type="SMART" id="SM00813"/>
    </source>
</evidence>
<organism evidence="7 8">
    <name type="scientific">Mediterranea massiliensis</name>
    <dbReference type="NCBI Taxonomy" id="1841865"/>
    <lineage>
        <taxon>Bacteria</taxon>
        <taxon>Pseudomonadati</taxon>
        <taxon>Bacteroidota</taxon>
        <taxon>Bacteroidia</taxon>
        <taxon>Bacteroidales</taxon>
        <taxon>Bacteroidaceae</taxon>
        <taxon>Mediterranea</taxon>
    </lineage>
</organism>
<dbReference type="InterPro" id="IPR003305">
    <property type="entry name" value="CenC_carb-bd"/>
</dbReference>
<proteinExistence type="inferred from homology"/>
<dbReference type="EC" id="3.2.1.55" evidence="3"/>
<evidence type="ECO:0000313" key="7">
    <source>
        <dbReference type="EMBL" id="MBM6734023.1"/>
    </source>
</evidence>
<keyword evidence="5" id="KW-0378">Hydrolase</keyword>
<dbReference type="Pfam" id="PF22848">
    <property type="entry name" value="ASD1_dom"/>
    <property type="match status" value="1"/>
</dbReference>
<evidence type="ECO:0000256" key="5">
    <source>
        <dbReference type="ARBA" id="ARBA00022801"/>
    </source>
</evidence>
<dbReference type="InterPro" id="IPR008979">
    <property type="entry name" value="Galactose-bd-like_sf"/>
</dbReference>
<evidence type="ECO:0000313" key="8">
    <source>
        <dbReference type="Proteomes" id="UP000766986"/>
    </source>
</evidence>
<dbReference type="InterPro" id="IPR023296">
    <property type="entry name" value="Glyco_hydro_beta-prop_sf"/>
</dbReference>
<dbReference type="PANTHER" id="PTHR31776">
    <property type="entry name" value="ALPHA-L-ARABINOFURANOSIDASE 1"/>
    <property type="match status" value="1"/>
</dbReference>
<dbReference type="PANTHER" id="PTHR31776:SF26">
    <property type="entry name" value="SECRETED ARABINOSIDASE"/>
    <property type="match status" value="1"/>
</dbReference>
<evidence type="ECO:0000256" key="2">
    <source>
        <dbReference type="ARBA" id="ARBA00007186"/>
    </source>
</evidence>